<dbReference type="InterPro" id="IPR027417">
    <property type="entry name" value="P-loop_NTPase"/>
</dbReference>
<dbReference type="SUPFAM" id="SSF52540">
    <property type="entry name" value="P-loop containing nucleoside triphosphate hydrolases"/>
    <property type="match status" value="1"/>
</dbReference>
<gene>
    <name evidence="1" type="ORF">A2406_01655</name>
</gene>
<evidence type="ECO:0008006" key="3">
    <source>
        <dbReference type="Google" id="ProtNLM"/>
    </source>
</evidence>
<comment type="caution">
    <text evidence="1">The sequence shown here is derived from an EMBL/GenBank/DDBJ whole genome shotgun (WGS) entry which is preliminary data.</text>
</comment>
<sequence>MKGIIIDGVVSSGKTSILKHLHRLISEQNPTSTKFFISEHYTERMLEHLKDKGELDGSHIKAHVDQLIHTLASFQSMLDNSKFRDNPKGADLFVTLERFILTHLSSVDIGDKYSLDEVKAHFEILNKLGVKQVALIIPESRLKENIMSTLQYRNDAWLDYLYSRGGEKEIIEYYINWQNNFLEYINKFKDIIDTLVIEVKDQDYLQYSNTIFNSCIKSDILSK</sequence>
<protein>
    <recommendedName>
        <fullName evidence="3">Deoxynucleoside kinase domain-containing protein</fullName>
    </recommendedName>
</protein>
<evidence type="ECO:0000313" key="2">
    <source>
        <dbReference type="Proteomes" id="UP000177626"/>
    </source>
</evidence>
<dbReference type="EMBL" id="MHKQ01000011">
    <property type="protein sequence ID" value="OGY94165.1"/>
    <property type="molecule type" value="Genomic_DNA"/>
</dbReference>
<name>A0A1G2BYB0_9BACT</name>
<evidence type="ECO:0000313" key="1">
    <source>
        <dbReference type="EMBL" id="OGY94165.1"/>
    </source>
</evidence>
<dbReference type="AlphaFoldDB" id="A0A1G2BYB0"/>
<accession>A0A1G2BYB0</accession>
<dbReference type="Proteomes" id="UP000177626">
    <property type="component" value="Unassembled WGS sequence"/>
</dbReference>
<reference evidence="1 2" key="1">
    <citation type="journal article" date="2016" name="Nat. Commun.">
        <title>Thousands of microbial genomes shed light on interconnected biogeochemical processes in an aquifer system.</title>
        <authorList>
            <person name="Anantharaman K."/>
            <person name="Brown C.T."/>
            <person name="Hug L.A."/>
            <person name="Sharon I."/>
            <person name="Castelle C.J."/>
            <person name="Probst A.J."/>
            <person name="Thomas B.C."/>
            <person name="Singh A."/>
            <person name="Wilkins M.J."/>
            <person name="Karaoz U."/>
            <person name="Brodie E.L."/>
            <person name="Williams K.H."/>
            <person name="Hubbard S.S."/>
            <person name="Banfield J.F."/>
        </authorList>
    </citation>
    <scope>NUCLEOTIDE SEQUENCE [LARGE SCALE GENOMIC DNA]</scope>
</reference>
<organism evidence="1 2">
    <name type="scientific">Candidatus Komeilibacteria bacterium RIFOXYC1_FULL_37_11</name>
    <dbReference type="NCBI Taxonomy" id="1798555"/>
    <lineage>
        <taxon>Bacteria</taxon>
        <taxon>Candidatus Komeiliibacteriota</taxon>
    </lineage>
</organism>
<proteinExistence type="predicted"/>
<dbReference type="Gene3D" id="3.40.50.300">
    <property type="entry name" value="P-loop containing nucleotide triphosphate hydrolases"/>
    <property type="match status" value="1"/>
</dbReference>